<name>A0AAP2DI00_9BACT</name>
<organism evidence="1 2">
    <name type="scientific">Chryseosolibacter histidini</name>
    <dbReference type="NCBI Taxonomy" id="2782349"/>
    <lineage>
        <taxon>Bacteria</taxon>
        <taxon>Pseudomonadati</taxon>
        <taxon>Bacteroidota</taxon>
        <taxon>Cytophagia</taxon>
        <taxon>Cytophagales</taxon>
        <taxon>Chryseotaleaceae</taxon>
        <taxon>Chryseosolibacter</taxon>
    </lineage>
</organism>
<dbReference type="PROSITE" id="PS51257">
    <property type="entry name" value="PROKAR_LIPOPROTEIN"/>
    <property type="match status" value="1"/>
</dbReference>
<dbReference type="AlphaFoldDB" id="A0AAP2DI00"/>
<protein>
    <submittedName>
        <fullName evidence="1">Uncharacterized protein</fullName>
    </submittedName>
</protein>
<keyword evidence="2" id="KW-1185">Reference proteome</keyword>
<gene>
    <name evidence="1" type="ORF">KK083_02565</name>
</gene>
<dbReference type="RefSeq" id="WP_254160401.1">
    <property type="nucleotide sequence ID" value="NZ_JAHESF010000002.1"/>
</dbReference>
<dbReference type="Proteomes" id="UP001319200">
    <property type="component" value="Unassembled WGS sequence"/>
</dbReference>
<accession>A0AAP2DI00</accession>
<evidence type="ECO:0000313" key="1">
    <source>
        <dbReference type="EMBL" id="MBT1695743.1"/>
    </source>
</evidence>
<proteinExistence type="predicted"/>
<reference evidence="1 2" key="1">
    <citation type="submission" date="2021-05" db="EMBL/GenBank/DDBJ databases">
        <title>A Polyphasic approach of four new species of the genus Ohtaekwangia: Ohtaekwangia histidinii sp. nov., Ohtaekwangia cretensis sp. nov., Ohtaekwangia indiensis sp. nov., Ohtaekwangia reichenbachii sp. nov. from diverse environment.</title>
        <authorList>
            <person name="Octaviana S."/>
        </authorList>
    </citation>
    <scope>NUCLEOTIDE SEQUENCE [LARGE SCALE GENOMIC DNA]</scope>
    <source>
        <strain evidence="1 2">PWU4</strain>
    </source>
</reference>
<dbReference type="EMBL" id="JAHESF010000002">
    <property type="protein sequence ID" value="MBT1695743.1"/>
    <property type="molecule type" value="Genomic_DNA"/>
</dbReference>
<sequence length="142" mass="15726">MKIAAFLAMITMALMSGCADHDEQSGRPVQGLWGNEKISLEMSFSETVRDPLTGTGIRFSDVTDSRCPQDITCLLPGKVQAHLDIIRNEKVISSFTISSGEQIESFVNQQSFIFTFSAVTPDTRSTEGRKENYTITLEVEPE</sequence>
<evidence type="ECO:0000313" key="2">
    <source>
        <dbReference type="Proteomes" id="UP001319200"/>
    </source>
</evidence>
<comment type="caution">
    <text evidence="1">The sequence shown here is derived from an EMBL/GenBank/DDBJ whole genome shotgun (WGS) entry which is preliminary data.</text>
</comment>